<dbReference type="InterPro" id="IPR024079">
    <property type="entry name" value="MetalloPept_cat_dom_sf"/>
</dbReference>
<keyword evidence="4" id="KW-1185">Reference proteome</keyword>
<reference evidence="4" key="1">
    <citation type="journal article" date="2016" name="Nat. Commun.">
        <title>The Gonium pectorale genome demonstrates co-option of cell cycle regulation during the evolution of multicellularity.</title>
        <authorList>
            <person name="Hanschen E.R."/>
            <person name="Marriage T.N."/>
            <person name="Ferris P.J."/>
            <person name="Hamaji T."/>
            <person name="Toyoda A."/>
            <person name="Fujiyama A."/>
            <person name="Neme R."/>
            <person name="Noguchi H."/>
            <person name="Minakuchi Y."/>
            <person name="Suzuki M."/>
            <person name="Kawai-Toyooka H."/>
            <person name="Smith D.R."/>
            <person name="Sparks H."/>
            <person name="Anderson J."/>
            <person name="Bakaric R."/>
            <person name="Luria V."/>
            <person name="Karger A."/>
            <person name="Kirschner M.W."/>
            <person name="Durand P.M."/>
            <person name="Michod R.E."/>
            <person name="Nozaki H."/>
            <person name="Olson B.J."/>
        </authorList>
    </citation>
    <scope>NUCLEOTIDE SEQUENCE [LARGE SCALE GENOMIC DNA]</scope>
    <source>
        <strain evidence="4">NIES-2863</strain>
    </source>
</reference>
<evidence type="ECO:0000256" key="2">
    <source>
        <dbReference type="SAM" id="MobiDB-lite"/>
    </source>
</evidence>
<evidence type="ECO:0000256" key="1">
    <source>
        <dbReference type="ARBA" id="ARBA00008721"/>
    </source>
</evidence>
<organism evidence="3 4">
    <name type="scientific">Gonium pectorale</name>
    <name type="common">Green alga</name>
    <dbReference type="NCBI Taxonomy" id="33097"/>
    <lineage>
        <taxon>Eukaryota</taxon>
        <taxon>Viridiplantae</taxon>
        <taxon>Chlorophyta</taxon>
        <taxon>core chlorophytes</taxon>
        <taxon>Chlorophyceae</taxon>
        <taxon>CS clade</taxon>
        <taxon>Chlamydomonadales</taxon>
        <taxon>Volvocaceae</taxon>
        <taxon>Gonium</taxon>
    </lineage>
</organism>
<dbReference type="GO" id="GO:0008237">
    <property type="term" value="F:metallopeptidase activity"/>
    <property type="evidence" value="ECO:0007669"/>
    <property type="project" value="InterPro"/>
</dbReference>
<proteinExistence type="inferred from homology"/>
<feature type="region of interest" description="Disordered" evidence="2">
    <location>
        <begin position="637"/>
        <end position="656"/>
    </location>
</feature>
<dbReference type="STRING" id="33097.A0A150FXA0"/>
<dbReference type="Gene3D" id="3.40.390.10">
    <property type="entry name" value="Collagenase (Catalytic Domain)"/>
    <property type="match status" value="1"/>
</dbReference>
<dbReference type="EMBL" id="LSYV01000174">
    <property type="protein sequence ID" value="KXZ42254.1"/>
    <property type="molecule type" value="Genomic_DNA"/>
</dbReference>
<dbReference type="PANTHER" id="PTHR47466">
    <property type="match status" value="1"/>
</dbReference>
<evidence type="ECO:0000313" key="4">
    <source>
        <dbReference type="Proteomes" id="UP000075714"/>
    </source>
</evidence>
<feature type="region of interest" description="Disordered" evidence="2">
    <location>
        <begin position="254"/>
        <end position="275"/>
    </location>
</feature>
<evidence type="ECO:0000313" key="3">
    <source>
        <dbReference type="EMBL" id="KXZ42254.1"/>
    </source>
</evidence>
<dbReference type="Proteomes" id="UP000075714">
    <property type="component" value="Unassembled WGS sequence"/>
</dbReference>
<feature type="region of interest" description="Disordered" evidence="2">
    <location>
        <begin position="345"/>
        <end position="371"/>
    </location>
</feature>
<feature type="compositionally biased region" description="Pro residues" evidence="2">
    <location>
        <begin position="727"/>
        <end position="766"/>
    </location>
</feature>
<dbReference type="PANTHER" id="PTHR47466:SF1">
    <property type="entry name" value="METALLOPROTEASE MEP1 (AFU_ORTHOLOGUE AFUA_1G07730)-RELATED"/>
    <property type="match status" value="1"/>
</dbReference>
<feature type="region of interest" description="Disordered" evidence="2">
    <location>
        <begin position="721"/>
        <end position="766"/>
    </location>
</feature>
<feature type="region of interest" description="Disordered" evidence="2">
    <location>
        <begin position="173"/>
        <end position="193"/>
    </location>
</feature>
<comment type="similarity">
    <text evidence="1">Belongs to the peptidase M43B family.</text>
</comment>
<feature type="compositionally biased region" description="Gly residues" evidence="2">
    <location>
        <begin position="178"/>
        <end position="193"/>
    </location>
</feature>
<feature type="compositionally biased region" description="Basic and acidic residues" evidence="2">
    <location>
        <begin position="257"/>
        <end position="266"/>
    </location>
</feature>
<comment type="caution">
    <text evidence="3">The sequence shown here is derived from an EMBL/GenBank/DDBJ whole genome shotgun (WGS) entry which is preliminary data.</text>
</comment>
<protein>
    <recommendedName>
        <fullName evidence="5">Peptidase M43 pregnancy-associated plasma-A domain-containing protein</fullName>
    </recommendedName>
</protein>
<name>A0A150FXA0_GONPE</name>
<accession>A0A150FXA0</accession>
<sequence>MMAILAPAMRVLAAVVVMLGDHGSGGNGGGSAGGGSGGSGSDGAAAGASATSAAAPYLYRPRLMQALLLEQYGEYDGRRGNDRAELQDGSGGGVLSRLFDVAQRLQAFPKFASHIPELASSLADVFAVVQSQLDPTPGGAAPSLPALLPAGGPEADAEEGRRRLTQRLPQMGRVLRDTGGGDGGGAAVDSGGGGVSVSESSLDRAALRALFCAALQSPQLRAASSRLRAVFGDHHELLDLLVQVHEAVRGISLPRPETLRPPDHAPTRGPPRAATGAFQPVFDLRARGSTAASATASSTAAGSSSVVEAVEVQVEVQALEYAPMVLGLASSVDIVWQPPSGAGRGIDGEDGLTGDGRHRGGAAGGQRRRRRQLRRGLLQGVSASVATPAAAAPLYPRPPWITPAAPETLPDVLVPAVFHIMSYRAAGGGVGPPGIDRACSMVERLVAQANTRLRPTRLQVFIRECRSDPTGYRYLLKPSREAWMACVSPTRQFSDNCGEVIRPSAADFPRSLNVYVCGEQPPAIVRGYAFVPGATDDPMYDVENGQSEYEGGAFVFVHEFLHHAGVPHTYSTSRGDPRVACNESLSDSPRGVLDTPVTAGPVWEQPFAAYAFFSCLRSWQSSLQQDWAAAERLASERMGVPTEDQDPKTDSCPTLPGYDETANYLTDTYNVCLLVKGHATRDQILLAHRTTAAVNPDLYGWGQWYAQYGVPPESYAATVQGMRKAPMAPPLPPPSPQPPSPPPPSPQPPSPPPPSPQPPSPPPPSP</sequence>
<gene>
    <name evidence="3" type="ORF">GPECTOR_174g210</name>
</gene>
<evidence type="ECO:0008006" key="5">
    <source>
        <dbReference type="Google" id="ProtNLM"/>
    </source>
</evidence>
<dbReference type="AlphaFoldDB" id="A0A150FXA0"/>
<dbReference type="OrthoDB" id="556810at2759"/>